<dbReference type="InterPro" id="IPR009722">
    <property type="entry name" value="YjiK/CarP"/>
</dbReference>
<comment type="caution">
    <text evidence="4">The sequence shown here is derived from an EMBL/GenBank/DDBJ whole genome shotgun (WGS) entry which is preliminary data.</text>
</comment>
<gene>
    <name evidence="4" type="ORF">IFO67_04780</name>
</gene>
<keyword evidence="2" id="KW-1003">Cell membrane</keyword>
<evidence type="ECO:0000256" key="2">
    <source>
        <dbReference type="ARBA" id="ARBA00022475"/>
    </source>
</evidence>
<accession>A0ABR9B8D8</accession>
<keyword evidence="5" id="KW-1185">Reference proteome</keyword>
<name>A0ABR9B8D8_9RHOO</name>
<dbReference type="SUPFAM" id="SSF50956">
    <property type="entry name" value="Thermostable phytase (3-phytase)"/>
    <property type="match status" value="1"/>
</dbReference>
<sequence>MDRRTTRRRWLTAMLVLLVLLGGLGWKYQLFGLAHHWLKMKQGEARWAASSIWLPAYRVSIEAREVQGIADDASGLTFDPVRGTLFTVINSPPAVAELSRDGRLLRYIRLRGMEDAEGITHVRDDLFVLADERLQQLLLVRIGDDTKEIDTRDAPRLGLAIELSGNLGFEGVSWDSARERLLVAKEKSPLRIYEINGLPGVLRGERFDLQISEWKESRSPGLFMRDLSSLTLHEPTGHMLLLSDDSKLVVEYDTEGNPLSLMPLWRGWHGLARSVPQPEGVAVDDEGALYLLSEPNLFYRFERTARPPWLPPQPAP</sequence>
<dbReference type="Pfam" id="PF06977">
    <property type="entry name" value="SdiA-regulated"/>
    <property type="match status" value="1"/>
</dbReference>
<keyword evidence="3" id="KW-0472">Membrane</keyword>
<evidence type="ECO:0000256" key="3">
    <source>
        <dbReference type="ARBA" id="ARBA00023136"/>
    </source>
</evidence>
<dbReference type="CDD" id="cd09971">
    <property type="entry name" value="SdiA-regulated"/>
    <property type="match status" value="1"/>
</dbReference>
<proteinExistence type="predicted"/>
<organism evidence="4 5">
    <name type="scientific">Thauera sedimentorum</name>
    <dbReference type="NCBI Taxonomy" id="2767595"/>
    <lineage>
        <taxon>Bacteria</taxon>
        <taxon>Pseudomonadati</taxon>
        <taxon>Pseudomonadota</taxon>
        <taxon>Betaproteobacteria</taxon>
        <taxon>Rhodocyclales</taxon>
        <taxon>Zoogloeaceae</taxon>
        <taxon>Thauera</taxon>
    </lineage>
</organism>
<reference evidence="5" key="1">
    <citation type="submission" date="2023-07" db="EMBL/GenBank/DDBJ databases">
        <title>Thauera sp. CAU 1555 isolated from sand of Yaerae Beach.</title>
        <authorList>
            <person name="Kim W."/>
        </authorList>
    </citation>
    <scope>NUCLEOTIDE SEQUENCE [LARGE SCALE GENOMIC DNA]</scope>
    <source>
        <strain evidence="5">CAU 1555</strain>
    </source>
</reference>
<evidence type="ECO:0000313" key="5">
    <source>
        <dbReference type="Proteomes" id="UP000603602"/>
    </source>
</evidence>
<dbReference type="RefSeq" id="WP_187716983.1">
    <property type="nucleotide sequence ID" value="NZ_JACTAH010000001.1"/>
</dbReference>
<protein>
    <submittedName>
        <fullName evidence="4">SdiA-regulated domain-containing protein</fullName>
    </submittedName>
</protein>
<evidence type="ECO:0000313" key="4">
    <source>
        <dbReference type="EMBL" id="MBD8502189.1"/>
    </source>
</evidence>
<evidence type="ECO:0000256" key="1">
    <source>
        <dbReference type="ARBA" id="ARBA00004236"/>
    </source>
</evidence>
<dbReference type="Proteomes" id="UP000603602">
    <property type="component" value="Unassembled WGS sequence"/>
</dbReference>
<dbReference type="EMBL" id="JACYTO010000001">
    <property type="protein sequence ID" value="MBD8502189.1"/>
    <property type="molecule type" value="Genomic_DNA"/>
</dbReference>
<comment type="subcellular location">
    <subcellularLocation>
        <location evidence="1">Cell membrane</location>
    </subcellularLocation>
</comment>